<keyword evidence="3" id="KW-1185">Reference proteome</keyword>
<accession>A0A4R3MPQ2</accession>
<feature type="transmembrane region" description="Helical" evidence="1">
    <location>
        <begin position="48"/>
        <end position="68"/>
    </location>
</feature>
<organism evidence="2 3">
    <name type="scientific">Melghiribacillus thermohalophilus</name>
    <dbReference type="NCBI Taxonomy" id="1324956"/>
    <lineage>
        <taxon>Bacteria</taxon>
        <taxon>Bacillati</taxon>
        <taxon>Bacillota</taxon>
        <taxon>Bacilli</taxon>
        <taxon>Bacillales</taxon>
        <taxon>Bacillaceae</taxon>
        <taxon>Melghiribacillus</taxon>
    </lineage>
</organism>
<name>A0A4R3MPQ2_9BACI</name>
<evidence type="ECO:0000256" key="1">
    <source>
        <dbReference type="SAM" id="Phobius"/>
    </source>
</evidence>
<keyword evidence="1" id="KW-0812">Transmembrane</keyword>
<dbReference type="EMBL" id="SMAN01000031">
    <property type="protein sequence ID" value="TCT17503.1"/>
    <property type="molecule type" value="Genomic_DNA"/>
</dbReference>
<gene>
    <name evidence="2" type="ORF">EDD68_13122</name>
</gene>
<dbReference type="OrthoDB" id="2972085at2"/>
<feature type="transmembrane region" description="Helical" evidence="1">
    <location>
        <begin position="98"/>
        <end position="115"/>
    </location>
</feature>
<proteinExistence type="predicted"/>
<feature type="transmembrane region" description="Helical" evidence="1">
    <location>
        <begin position="153"/>
        <end position="172"/>
    </location>
</feature>
<sequence>MKKKLEKIYILFKFDFKTSGFLFFLPLVMWMVSIFQLMIQHSQQANDIYNSIIVFQGIYIPFAGWGLMYRLKEMYEDGASDTLKPYYRSNLIFDINRYLSIHLMGTIIWCLFFSMKYNISIIWPIHMIHFFLITLLFMFLGTALVVTIKNIEFSLTIFFIYLIIEFATLGEYMPWPHVFIFQNAVWDTQLKIKFISISTYIIILFCTTLIFINRDSGKAID</sequence>
<protein>
    <recommendedName>
        <fullName evidence="4">ABC-2 type transport system permease protein</fullName>
    </recommendedName>
</protein>
<dbReference type="RefSeq" id="WP_132373096.1">
    <property type="nucleotide sequence ID" value="NZ_SMAN01000031.1"/>
</dbReference>
<keyword evidence="1" id="KW-1133">Transmembrane helix</keyword>
<dbReference type="Proteomes" id="UP000294650">
    <property type="component" value="Unassembled WGS sequence"/>
</dbReference>
<comment type="caution">
    <text evidence="2">The sequence shown here is derived from an EMBL/GenBank/DDBJ whole genome shotgun (WGS) entry which is preliminary data.</text>
</comment>
<evidence type="ECO:0000313" key="2">
    <source>
        <dbReference type="EMBL" id="TCT17503.1"/>
    </source>
</evidence>
<feature type="transmembrane region" description="Helical" evidence="1">
    <location>
        <begin position="192"/>
        <end position="212"/>
    </location>
</feature>
<dbReference type="AlphaFoldDB" id="A0A4R3MPQ2"/>
<evidence type="ECO:0008006" key="4">
    <source>
        <dbReference type="Google" id="ProtNLM"/>
    </source>
</evidence>
<keyword evidence="1" id="KW-0472">Membrane</keyword>
<feature type="transmembrane region" description="Helical" evidence="1">
    <location>
        <begin position="121"/>
        <end position="146"/>
    </location>
</feature>
<reference evidence="2 3" key="1">
    <citation type="submission" date="2019-03" db="EMBL/GenBank/DDBJ databases">
        <title>Genomic Encyclopedia of Type Strains, Phase IV (KMG-IV): sequencing the most valuable type-strain genomes for metagenomic binning, comparative biology and taxonomic classification.</title>
        <authorList>
            <person name="Goeker M."/>
        </authorList>
    </citation>
    <scope>NUCLEOTIDE SEQUENCE [LARGE SCALE GENOMIC DNA]</scope>
    <source>
        <strain evidence="2 3">DSM 25894</strain>
    </source>
</reference>
<feature type="transmembrane region" description="Helical" evidence="1">
    <location>
        <begin position="21"/>
        <end position="42"/>
    </location>
</feature>
<evidence type="ECO:0000313" key="3">
    <source>
        <dbReference type="Proteomes" id="UP000294650"/>
    </source>
</evidence>